<comment type="catalytic activity">
    <reaction evidence="1">
        <text>ATP + protein L-histidine = ADP + protein N-phospho-L-histidine.</text>
        <dbReference type="EC" id="2.7.13.3"/>
    </reaction>
</comment>
<dbReference type="PROSITE" id="PS50112">
    <property type="entry name" value="PAS"/>
    <property type="match status" value="1"/>
</dbReference>
<proteinExistence type="predicted"/>
<dbReference type="EMBL" id="VLKH01000005">
    <property type="protein sequence ID" value="TWH79960.1"/>
    <property type="molecule type" value="Genomic_DNA"/>
</dbReference>
<dbReference type="PRINTS" id="PR00344">
    <property type="entry name" value="BCTRLSENSOR"/>
</dbReference>
<accession>A0A562J9Z5</accession>
<dbReference type="InterPro" id="IPR001320">
    <property type="entry name" value="Iontro_rcpt_C"/>
</dbReference>
<feature type="transmembrane region" description="Helical" evidence="9">
    <location>
        <begin position="281"/>
        <end position="300"/>
    </location>
</feature>
<evidence type="ECO:0000259" key="10">
    <source>
        <dbReference type="PROSITE" id="PS50109"/>
    </source>
</evidence>
<evidence type="ECO:0000256" key="1">
    <source>
        <dbReference type="ARBA" id="ARBA00000085"/>
    </source>
</evidence>
<organism evidence="12 13">
    <name type="scientific">Sedimentibacter saalensis</name>
    <dbReference type="NCBI Taxonomy" id="130788"/>
    <lineage>
        <taxon>Bacteria</taxon>
        <taxon>Bacillati</taxon>
        <taxon>Bacillota</taxon>
        <taxon>Tissierellia</taxon>
        <taxon>Sedimentibacter</taxon>
    </lineage>
</organism>
<keyword evidence="13" id="KW-1185">Reference proteome</keyword>
<protein>
    <recommendedName>
        <fullName evidence="2">histidine kinase</fullName>
        <ecNumber evidence="2">2.7.13.3</ecNumber>
    </recommendedName>
</protein>
<dbReference type="InterPro" id="IPR036890">
    <property type="entry name" value="HATPase_C_sf"/>
</dbReference>
<evidence type="ECO:0000256" key="5">
    <source>
        <dbReference type="ARBA" id="ARBA00022741"/>
    </source>
</evidence>
<keyword evidence="4" id="KW-0808">Transferase</keyword>
<keyword evidence="5" id="KW-0547">Nucleotide-binding</keyword>
<dbReference type="NCBIfam" id="TIGR00229">
    <property type="entry name" value="sensory_box"/>
    <property type="match status" value="1"/>
</dbReference>
<evidence type="ECO:0000256" key="7">
    <source>
        <dbReference type="ARBA" id="ARBA00022840"/>
    </source>
</evidence>
<dbReference type="Proteomes" id="UP000315343">
    <property type="component" value="Unassembled WGS sequence"/>
</dbReference>
<dbReference type="SMART" id="SM00388">
    <property type="entry name" value="HisKA"/>
    <property type="match status" value="1"/>
</dbReference>
<dbReference type="InterPro" id="IPR001638">
    <property type="entry name" value="Solute-binding_3/MltF_N"/>
</dbReference>
<evidence type="ECO:0000256" key="9">
    <source>
        <dbReference type="SAM" id="Phobius"/>
    </source>
</evidence>
<dbReference type="Gene3D" id="3.30.565.10">
    <property type="entry name" value="Histidine kinase-like ATPase, C-terminal domain"/>
    <property type="match status" value="1"/>
</dbReference>
<dbReference type="InterPro" id="IPR035965">
    <property type="entry name" value="PAS-like_dom_sf"/>
</dbReference>
<dbReference type="SMART" id="SM00062">
    <property type="entry name" value="PBPb"/>
    <property type="match status" value="1"/>
</dbReference>
<dbReference type="PANTHER" id="PTHR43065:SF10">
    <property type="entry name" value="PEROXIDE STRESS-ACTIVATED HISTIDINE KINASE MAK3"/>
    <property type="match status" value="1"/>
</dbReference>
<dbReference type="EC" id="2.7.13.3" evidence="2"/>
<dbReference type="PROSITE" id="PS50109">
    <property type="entry name" value="HIS_KIN"/>
    <property type="match status" value="1"/>
</dbReference>
<dbReference type="Pfam" id="PF13188">
    <property type="entry name" value="PAS_8"/>
    <property type="match status" value="1"/>
</dbReference>
<dbReference type="GO" id="GO:0016020">
    <property type="term" value="C:membrane"/>
    <property type="evidence" value="ECO:0007669"/>
    <property type="project" value="InterPro"/>
</dbReference>
<evidence type="ECO:0000259" key="11">
    <source>
        <dbReference type="PROSITE" id="PS50112"/>
    </source>
</evidence>
<dbReference type="RefSeq" id="WP_145083481.1">
    <property type="nucleotide sequence ID" value="NZ_VLKH01000005.1"/>
</dbReference>
<gene>
    <name evidence="12" type="ORF">LY60_02280</name>
</gene>
<evidence type="ECO:0000313" key="12">
    <source>
        <dbReference type="EMBL" id="TWH79960.1"/>
    </source>
</evidence>
<keyword evidence="9" id="KW-1133">Transmembrane helix</keyword>
<dbReference type="Pfam" id="PF00497">
    <property type="entry name" value="SBP_bac_3"/>
    <property type="match status" value="1"/>
</dbReference>
<keyword evidence="8" id="KW-0902">Two-component regulatory system</keyword>
<dbReference type="Gene3D" id="3.40.190.10">
    <property type="entry name" value="Periplasmic binding protein-like II"/>
    <property type="match status" value="2"/>
</dbReference>
<feature type="transmembrane region" description="Helical" evidence="9">
    <location>
        <begin position="7"/>
        <end position="25"/>
    </location>
</feature>
<dbReference type="PANTHER" id="PTHR43065">
    <property type="entry name" value="SENSOR HISTIDINE KINASE"/>
    <property type="match status" value="1"/>
</dbReference>
<dbReference type="CDD" id="cd00082">
    <property type="entry name" value="HisKA"/>
    <property type="match status" value="1"/>
</dbReference>
<dbReference type="InterPro" id="IPR005467">
    <property type="entry name" value="His_kinase_dom"/>
</dbReference>
<dbReference type="GO" id="GO:0000155">
    <property type="term" value="F:phosphorelay sensor kinase activity"/>
    <property type="evidence" value="ECO:0007669"/>
    <property type="project" value="InterPro"/>
</dbReference>
<dbReference type="InterPro" id="IPR003594">
    <property type="entry name" value="HATPase_dom"/>
</dbReference>
<keyword evidence="7" id="KW-0067">ATP-binding</keyword>
<dbReference type="InterPro" id="IPR000014">
    <property type="entry name" value="PAS"/>
</dbReference>
<dbReference type="Pfam" id="PF02518">
    <property type="entry name" value="HATPase_c"/>
    <property type="match status" value="1"/>
</dbReference>
<dbReference type="AlphaFoldDB" id="A0A562J9Z5"/>
<evidence type="ECO:0000313" key="13">
    <source>
        <dbReference type="Proteomes" id="UP000315343"/>
    </source>
</evidence>
<dbReference type="CDD" id="cd01007">
    <property type="entry name" value="PBP2_BvgS_HisK_like"/>
    <property type="match status" value="1"/>
</dbReference>
<feature type="domain" description="PAS" evidence="11">
    <location>
        <begin position="316"/>
        <end position="362"/>
    </location>
</feature>
<evidence type="ECO:0000256" key="6">
    <source>
        <dbReference type="ARBA" id="ARBA00022777"/>
    </source>
</evidence>
<dbReference type="SUPFAM" id="SSF55874">
    <property type="entry name" value="ATPase domain of HSP90 chaperone/DNA topoisomerase II/histidine kinase"/>
    <property type="match status" value="1"/>
</dbReference>
<dbReference type="InterPro" id="IPR003661">
    <property type="entry name" value="HisK_dim/P_dom"/>
</dbReference>
<keyword evidence="6" id="KW-0418">Kinase</keyword>
<dbReference type="Gene3D" id="3.30.450.20">
    <property type="entry name" value="PAS domain"/>
    <property type="match status" value="1"/>
</dbReference>
<evidence type="ECO:0000256" key="2">
    <source>
        <dbReference type="ARBA" id="ARBA00012438"/>
    </source>
</evidence>
<comment type="caution">
    <text evidence="12">The sequence shown here is derived from an EMBL/GenBank/DDBJ whole genome shotgun (WGS) entry which is preliminary data.</text>
</comment>
<feature type="domain" description="Histidine kinase" evidence="10">
    <location>
        <begin position="446"/>
        <end position="654"/>
    </location>
</feature>
<name>A0A562J9Z5_9FIRM</name>
<keyword evidence="9" id="KW-0472">Membrane</keyword>
<sequence length="661" mass="75000">MYRRKEILSILAVMILVVVIIIFAYERDVRKNLTSSEIQWLKEQDSIIYAANDNAPPLRFVDEIDDQYKGVVVDYINQLSLELGVDIQTVPMEWNHALESLKNGNTHICDMFVNEERSRYYLFTDPIYNLRTVLLTKNNKSFELEQINNMVIATEKGDYANAYLIENYPAANLVYTQNVEEGLEMFLSGKVDAVIGDEPIITYLLVERGQNTNPNYINQVLYEEEVVLAVSKNKPELVSILNKAILQMNKKGQLEKIQQKWFGISTPLIAKKTDAEMIENIIISVIIALIGFTVIILNNYSLKKQVRRRTIELESSRNELRIIFDGMTEYMIVVDKNKNIINCNKSFADFSGTTREKIAGENCENYLKNFCNGCTGCMADETLKLQKTIKKEVMAGKDVYEITCQLLKGAEDTVLISIKNITIDKINRNQMLQTNKMIAVGQLAAGMAHEIRNPLGIIRTQSYLLRLNENQEETTNKSLDFIDSSVNRASSIIDNILSFSRLTGNKKDFVNLKEIIQKIIEMHNDIIKKENIRVSLECSIDEKLKLSTESMEHILLNLISNAVEAMEHGGEIKINANVEEGNIIIVCEDTGCGIDEKNMNNIFNPFFTTKELGKGTGLGLFIVYSEVEKMGGKIHVSSKLGEGTKFTITIPAERNNDDRII</sequence>
<evidence type="ECO:0000256" key="4">
    <source>
        <dbReference type="ARBA" id="ARBA00022679"/>
    </source>
</evidence>
<keyword evidence="3" id="KW-0597">Phosphoprotein</keyword>
<dbReference type="GO" id="GO:0015276">
    <property type="term" value="F:ligand-gated monoatomic ion channel activity"/>
    <property type="evidence" value="ECO:0007669"/>
    <property type="project" value="InterPro"/>
</dbReference>
<dbReference type="OrthoDB" id="9784397at2"/>
<dbReference type="SUPFAM" id="SSF53850">
    <property type="entry name" value="Periplasmic binding protein-like II"/>
    <property type="match status" value="1"/>
</dbReference>
<keyword evidence="9" id="KW-0812">Transmembrane</keyword>
<reference evidence="12 13" key="1">
    <citation type="submission" date="2019-07" db="EMBL/GenBank/DDBJ databases">
        <title>Genomic Encyclopedia of Type Strains, Phase I: the one thousand microbial genomes (KMG-I) project.</title>
        <authorList>
            <person name="Kyrpides N."/>
        </authorList>
    </citation>
    <scope>NUCLEOTIDE SEQUENCE [LARGE SCALE GENOMIC DNA]</scope>
    <source>
        <strain evidence="12 13">DSM 13558</strain>
    </source>
</reference>
<dbReference type="InterPro" id="IPR036097">
    <property type="entry name" value="HisK_dim/P_sf"/>
</dbReference>
<evidence type="ECO:0000256" key="8">
    <source>
        <dbReference type="ARBA" id="ARBA00023012"/>
    </source>
</evidence>
<dbReference type="GO" id="GO:0005524">
    <property type="term" value="F:ATP binding"/>
    <property type="evidence" value="ECO:0007669"/>
    <property type="project" value="UniProtKB-KW"/>
</dbReference>
<dbReference type="Gene3D" id="1.10.287.130">
    <property type="match status" value="1"/>
</dbReference>
<dbReference type="SUPFAM" id="SSF55785">
    <property type="entry name" value="PYP-like sensor domain (PAS domain)"/>
    <property type="match status" value="1"/>
</dbReference>
<dbReference type="Pfam" id="PF00512">
    <property type="entry name" value="HisKA"/>
    <property type="match status" value="1"/>
</dbReference>
<dbReference type="SUPFAM" id="SSF47384">
    <property type="entry name" value="Homodimeric domain of signal transducing histidine kinase"/>
    <property type="match status" value="1"/>
</dbReference>
<dbReference type="InterPro" id="IPR004358">
    <property type="entry name" value="Sig_transdc_His_kin-like_C"/>
</dbReference>
<evidence type="ECO:0000256" key="3">
    <source>
        <dbReference type="ARBA" id="ARBA00022553"/>
    </source>
</evidence>
<dbReference type="SMART" id="SM00387">
    <property type="entry name" value="HATPase_c"/>
    <property type="match status" value="1"/>
</dbReference>
<dbReference type="SMART" id="SM00079">
    <property type="entry name" value="PBPe"/>
    <property type="match status" value="1"/>
</dbReference>